<dbReference type="Pfam" id="PF25183">
    <property type="entry name" value="OMP_b-brl_4"/>
    <property type="match status" value="2"/>
</dbReference>
<feature type="domain" description="TonB-dependent transporter Oar-like beta-barrel" evidence="9">
    <location>
        <begin position="364"/>
        <end position="1065"/>
    </location>
</feature>
<dbReference type="EMBL" id="MORL01000001">
    <property type="protein sequence ID" value="OIN60836.1"/>
    <property type="molecule type" value="Genomic_DNA"/>
</dbReference>
<organism evidence="10 11">
    <name type="scientific">Arsenicibacter rosenii</name>
    <dbReference type="NCBI Taxonomy" id="1750698"/>
    <lineage>
        <taxon>Bacteria</taxon>
        <taxon>Pseudomonadati</taxon>
        <taxon>Bacteroidota</taxon>
        <taxon>Cytophagia</taxon>
        <taxon>Cytophagales</taxon>
        <taxon>Spirosomataceae</taxon>
        <taxon>Arsenicibacter</taxon>
    </lineage>
</organism>
<comment type="caution">
    <text evidence="10">The sequence shown here is derived from an EMBL/GenBank/DDBJ whole genome shotgun (WGS) entry which is preliminary data.</text>
</comment>
<dbReference type="OrthoDB" id="9768147at2"/>
<dbReference type="Proteomes" id="UP000181790">
    <property type="component" value="Unassembled WGS sequence"/>
</dbReference>
<dbReference type="Gene3D" id="2.60.40.1120">
    <property type="entry name" value="Carboxypeptidase-like, regulatory domain"/>
    <property type="match status" value="1"/>
</dbReference>
<evidence type="ECO:0000256" key="5">
    <source>
        <dbReference type="ARBA" id="ARBA00023136"/>
    </source>
</evidence>
<gene>
    <name evidence="10" type="ORF">BLX24_01695</name>
</gene>
<evidence type="ECO:0000256" key="3">
    <source>
        <dbReference type="ARBA" id="ARBA00022452"/>
    </source>
</evidence>
<dbReference type="SUPFAM" id="SSF49464">
    <property type="entry name" value="Carboxypeptidase regulatory domain-like"/>
    <property type="match status" value="1"/>
</dbReference>
<keyword evidence="8" id="KW-0732">Signal</keyword>
<protein>
    <recommendedName>
        <fullName evidence="9">TonB-dependent transporter Oar-like beta-barrel domain-containing protein</fullName>
    </recommendedName>
</protein>
<keyword evidence="5" id="KW-0472">Membrane</keyword>
<evidence type="ECO:0000259" key="9">
    <source>
        <dbReference type="Pfam" id="PF25183"/>
    </source>
</evidence>
<proteinExistence type="predicted"/>
<keyword evidence="4" id="KW-0812">Transmembrane</keyword>
<keyword evidence="2" id="KW-0813">Transport</keyword>
<dbReference type="InterPro" id="IPR008969">
    <property type="entry name" value="CarboxyPept-like_regulatory"/>
</dbReference>
<dbReference type="RefSeq" id="WP_071501339.1">
    <property type="nucleotide sequence ID" value="NZ_MORL01000001.1"/>
</dbReference>
<dbReference type="Gene3D" id="2.40.170.20">
    <property type="entry name" value="TonB-dependent receptor, beta-barrel domain"/>
    <property type="match status" value="1"/>
</dbReference>
<dbReference type="AlphaFoldDB" id="A0A1S2VRH6"/>
<keyword evidence="3" id="KW-1134">Transmembrane beta strand</keyword>
<dbReference type="PANTHER" id="PTHR30069">
    <property type="entry name" value="TONB-DEPENDENT OUTER MEMBRANE RECEPTOR"/>
    <property type="match status" value="1"/>
</dbReference>
<keyword evidence="11" id="KW-1185">Reference proteome</keyword>
<feature type="chain" id="PRO_5010171464" description="TonB-dependent transporter Oar-like beta-barrel domain-containing protein" evidence="8">
    <location>
        <begin position="32"/>
        <end position="1136"/>
    </location>
</feature>
<evidence type="ECO:0000256" key="8">
    <source>
        <dbReference type="SAM" id="SignalP"/>
    </source>
</evidence>
<dbReference type="GO" id="GO:0044718">
    <property type="term" value="P:siderophore transmembrane transport"/>
    <property type="evidence" value="ECO:0007669"/>
    <property type="project" value="TreeGrafter"/>
</dbReference>
<evidence type="ECO:0000313" key="10">
    <source>
        <dbReference type="EMBL" id="OIN60836.1"/>
    </source>
</evidence>
<evidence type="ECO:0000256" key="1">
    <source>
        <dbReference type="ARBA" id="ARBA00004571"/>
    </source>
</evidence>
<feature type="compositionally biased region" description="Low complexity" evidence="7">
    <location>
        <begin position="402"/>
        <end position="419"/>
    </location>
</feature>
<name>A0A1S2VRH6_9BACT</name>
<dbReference type="InterPro" id="IPR036942">
    <property type="entry name" value="Beta-barrel_TonB_sf"/>
</dbReference>
<feature type="signal peptide" evidence="8">
    <location>
        <begin position="1"/>
        <end position="31"/>
    </location>
</feature>
<keyword evidence="6" id="KW-0998">Cell outer membrane</keyword>
<evidence type="ECO:0000313" key="11">
    <source>
        <dbReference type="Proteomes" id="UP000181790"/>
    </source>
</evidence>
<dbReference type="SUPFAM" id="SSF56935">
    <property type="entry name" value="Porins"/>
    <property type="match status" value="1"/>
</dbReference>
<evidence type="ECO:0000256" key="7">
    <source>
        <dbReference type="SAM" id="MobiDB-lite"/>
    </source>
</evidence>
<reference evidence="10 11" key="1">
    <citation type="submission" date="2016-10" db="EMBL/GenBank/DDBJ databases">
        <title>Arsenicibacter rosenii gen. nov., sp. nov., an efficient arsenic-methylating bacterium isolated from an arsenic-contaminated paddy soil.</title>
        <authorList>
            <person name="Huang K."/>
        </authorList>
    </citation>
    <scope>NUCLEOTIDE SEQUENCE [LARGE SCALE GENOMIC DNA]</scope>
    <source>
        <strain evidence="10 11">SM-1</strain>
    </source>
</reference>
<feature type="region of interest" description="Disordered" evidence="7">
    <location>
        <begin position="392"/>
        <end position="421"/>
    </location>
</feature>
<dbReference type="InterPro" id="IPR057601">
    <property type="entry name" value="Oar-like_b-barrel"/>
</dbReference>
<evidence type="ECO:0000256" key="6">
    <source>
        <dbReference type="ARBA" id="ARBA00023237"/>
    </source>
</evidence>
<comment type="subcellular location">
    <subcellularLocation>
        <location evidence="1">Cell outer membrane</location>
        <topology evidence="1">Multi-pass membrane protein</topology>
    </subcellularLocation>
</comment>
<accession>A0A1S2VRH6</accession>
<feature type="domain" description="TonB-dependent transporter Oar-like beta-barrel" evidence="9">
    <location>
        <begin position="247"/>
        <end position="346"/>
    </location>
</feature>
<dbReference type="InterPro" id="IPR039426">
    <property type="entry name" value="TonB-dep_rcpt-like"/>
</dbReference>
<dbReference type="PANTHER" id="PTHR30069:SF46">
    <property type="entry name" value="OAR PROTEIN"/>
    <property type="match status" value="1"/>
</dbReference>
<evidence type="ECO:0000256" key="2">
    <source>
        <dbReference type="ARBA" id="ARBA00022448"/>
    </source>
</evidence>
<evidence type="ECO:0000256" key="4">
    <source>
        <dbReference type="ARBA" id="ARBA00022692"/>
    </source>
</evidence>
<dbReference type="GO" id="GO:0009279">
    <property type="term" value="C:cell outer membrane"/>
    <property type="evidence" value="ECO:0007669"/>
    <property type="project" value="UniProtKB-SubCell"/>
</dbReference>
<dbReference type="GO" id="GO:0015344">
    <property type="term" value="F:siderophore uptake transmembrane transporter activity"/>
    <property type="evidence" value="ECO:0007669"/>
    <property type="project" value="TreeGrafter"/>
</dbReference>
<sequence>MHFKLVQKTRTAFKLFGVLAVFFLGLINAQAQVTTSQINGAVVDDKGEALPGATVLAIHLPSGSRYGTTTNAAGRYTIPGVRIGGPYKVSVTFVGYQEQTRDGITANLGSAANVDFKLANASTQLSEVTVSGTRSDVFSSDRTGAAATFGRETINTLPTIGRTINDITKYNAYGNGRSFAGQDSRFNNFTIDGSVFNNGFGLGSSAQAGGRTGTTAVSLDAIDEVQLNVAPYDVRQSGFAGAGINAVTRSGTNEFSGSAYHLFRTSKDSFRMVGKKADGRNIPPVNINEKTTGFRVGGPLIKNKLFFFVNYEQFTSSTPALDWQVNRGQTSGNISRVTQADVDDITNFMRTNFGRELGPFDNFNNEVTSKKGLVRLDYNINDNHKLTVRYSHHNSQSGVPISNSNSSNTAGNGNRTNSSLALSPQSTGYLIADNTRSIAAELNSNFKGKWANQLVATYNKQIEDRQYLNGLFPSIDILQGGTTYMSIGFDPFTPSNKLNYSTLNLTNNLSYFAGKHTLTLGLGYENFVSNNLFFPASNGVYVYNSLADFKTAALAYKNNPTGTTSPVTVNRYNLRYSLLPGGAEPWQKLESNTYSAYIQDEFQATPNLKLTLGLRGDIFAYDQSLATAFNNPVVAATTVFKDENKQNYSVNTGAFPKNRLLLSPRLGFNWDVTGDKKTQVRGGTGIFVSRVPQVLVSNQLGNNGVNTAVINLTGTNTVPFVLNPSELPAALRPDPTKVDITKLAPYAVNATDQNLKYPSMWKTNIAVDQKLPFGLIGTVEFIYNKTINGLRYIDANLKAPDRTFSGTDARDRFPASGVASSGSGAANTVAVARFYNPAVSNVFVLKNTNVGYAYTATFKLEKPATNGFGGMLAYTYGYARDMQSVGSTVQANMPTVYGQNYLTESYSDNDQRNRIIGYLNYRLNYGGKFGGSTMFTLGLTSQSGGKVSYTYGNDLNGDGQINDLIFVPAKASDLSFASLTVGSGATAVVYTPEQQQAAFDQYIDNNDYLKTRRGKYAERNGGYFPWLTRVDLTVTQEFYIRVGKEGKKNTIQLRADILNFGNLLNNKWGVGYLTTTATPLTNASISAAGVPTYRLNTQVITEGTTNKTILLRDSFVKNVSIDNVWQAQIGLRYIFN</sequence>
<dbReference type="Pfam" id="PF13620">
    <property type="entry name" value="CarboxypepD_reg"/>
    <property type="match status" value="1"/>
</dbReference>